<feature type="region of interest" description="Disordered" evidence="1">
    <location>
        <begin position="184"/>
        <end position="209"/>
    </location>
</feature>
<evidence type="ECO:0000256" key="1">
    <source>
        <dbReference type="SAM" id="MobiDB-lite"/>
    </source>
</evidence>
<gene>
    <name evidence="2" type="ORF">PXEA_LOCUS20271</name>
</gene>
<proteinExistence type="predicted"/>
<dbReference type="Proteomes" id="UP000784294">
    <property type="component" value="Unassembled WGS sequence"/>
</dbReference>
<protein>
    <submittedName>
        <fullName evidence="2">Uncharacterized protein</fullName>
    </submittedName>
</protein>
<name>A0A3S5BJR3_9PLAT</name>
<evidence type="ECO:0000313" key="3">
    <source>
        <dbReference type="Proteomes" id="UP000784294"/>
    </source>
</evidence>
<sequence length="314" mass="33420">MLISSYQRLRKAWIQQTRTAAGLFDVPISPDTRLVQEVDLKSAACPSLFGCGIGKLTSSNSHQLLPRLFIPQPVRALPNHRDSGHPLGGTESVDFELSSELSVLTSGVRPSCESIDALETGPSKNKRLQPAMKPQKREAMSFYLLDTSTCDPPEPASTDGVNDSSISTSIGFRPTCLRIASTPGRRASALKARHPNELGTSPGSSLGVGPATTSSAASCCSSLGQDSSMACLGDQGASGPLQLVRGGETTERPSTAPQPDCAAGMLQLRASCFRFVLIPDLPEFFALLSSLFSHLASHRGREPFNLPCIPDWLL</sequence>
<dbReference type="EMBL" id="CAAALY010083023">
    <property type="protein sequence ID" value="VEL26831.1"/>
    <property type="molecule type" value="Genomic_DNA"/>
</dbReference>
<organism evidence="2 3">
    <name type="scientific">Protopolystoma xenopodis</name>
    <dbReference type="NCBI Taxonomy" id="117903"/>
    <lineage>
        <taxon>Eukaryota</taxon>
        <taxon>Metazoa</taxon>
        <taxon>Spiralia</taxon>
        <taxon>Lophotrochozoa</taxon>
        <taxon>Platyhelminthes</taxon>
        <taxon>Monogenea</taxon>
        <taxon>Polyopisthocotylea</taxon>
        <taxon>Polystomatidea</taxon>
        <taxon>Polystomatidae</taxon>
        <taxon>Protopolystoma</taxon>
    </lineage>
</organism>
<comment type="caution">
    <text evidence="2">The sequence shown here is derived from an EMBL/GenBank/DDBJ whole genome shotgun (WGS) entry which is preliminary data.</text>
</comment>
<reference evidence="2" key="1">
    <citation type="submission" date="2018-11" db="EMBL/GenBank/DDBJ databases">
        <authorList>
            <consortium name="Pathogen Informatics"/>
        </authorList>
    </citation>
    <scope>NUCLEOTIDE SEQUENCE</scope>
</reference>
<dbReference type="AlphaFoldDB" id="A0A3S5BJR3"/>
<keyword evidence="3" id="KW-1185">Reference proteome</keyword>
<evidence type="ECO:0000313" key="2">
    <source>
        <dbReference type="EMBL" id="VEL26831.1"/>
    </source>
</evidence>
<accession>A0A3S5BJR3</accession>